<comment type="caution">
    <text evidence="1">The sequence shown here is derived from an EMBL/GenBank/DDBJ whole genome shotgun (WGS) entry which is preliminary data.</text>
</comment>
<sequence length="88" mass="10664">MHNNKPCFVLIFLGPYLFSKDNYFLCETIYINFLKMFYQCMHPSIKIIDLERMYVDVAINTINMFWLQARLLLCDINEIVLYFVHRSL</sequence>
<evidence type="ECO:0000313" key="1">
    <source>
        <dbReference type="EMBL" id="KAI0523547.1"/>
    </source>
</evidence>
<proteinExistence type="predicted"/>
<dbReference type="Proteomes" id="UP000829196">
    <property type="component" value="Unassembled WGS sequence"/>
</dbReference>
<name>A0A8T3BX72_DENNO</name>
<organism evidence="1 2">
    <name type="scientific">Dendrobium nobile</name>
    <name type="common">Orchid</name>
    <dbReference type="NCBI Taxonomy" id="94219"/>
    <lineage>
        <taxon>Eukaryota</taxon>
        <taxon>Viridiplantae</taxon>
        <taxon>Streptophyta</taxon>
        <taxon>Embryophyta</taxon>
        <taxon>Tracheophyta</taxon>
        <taxon>Spermatophyta</taxon>
        <taxon>Magnoliopsida</taxon>
        <taxon>Liliopsida</taxon>
        <taxon>Asparagales</taxon>
        <taxon>Orchidaceae</taxon>
        <taxon>Epidendroideae</taxon>
        <taxon>Malaxideae</taxon>
        <taxon>Dendrobiinae</taxon>
        <taxon>Dendrobium</taxon>
    </lineage>
</organism>
<reference evidence="1" key="1">
    <citation type="journal article" date="2022" name="Front. Genet.">
        <title>Chromosome-Scale Assembly of the Dendrobium nobile Genome Provides Insights Into the Molecular Mechanism of the Biosynthesis of the Medicinal Active Ingredient of Dendrobium.</title>
        <authorList>
            <person name="Xu Q."/>
            <person name="Niu S.-C."/>
            <person name="Li K.-L."/>
            <person name="Zheng P.-J."/>
            <person name="Zhang X.-J."/>
            <person name="Jia Y."/>
            <person name="Liu Y."/>
            <person name="Niu Y.-X."/>
            <person name="Yu L.-H."/>
            <person name="Chen D.-F."/>
            <person name="Zhang G.-Q."/>
        </authorList>
    </citation>
    <scope>NUCLEOTIDE SEQUENCE</scope>
    <source>
        <tissue evidence="1">Leaf</tissue>
    </source>
</reference>
<gene>
    <name evidence="1" type="ORF">KFK09_005942</name>
</gene>
<dbReference type="EMBL" id="JAGYWB010000005">
    <property type="protein sequence ID" value="KAI0523547.1"/>
    <property type="molecule type" value="Genomic_DNA"/>
</dbReference>
<evidence type="ECO:0000313" key="2">
    <source>
        <dbReference type="Proteomes" id="UP000829196"/>
    </source>
</evidence>
<protein>
    <submittedName>
        <fullName evidence="1">Uncharacterized protein</fullName>
    </submittedName>
</protein>
<accession>A0A8T3BX72</accession>
<dbReference type="AlphaFoldDB" id="A0A8T3BX72"/>
<keyword evidence="2" id="KW-1185">Reference proteome</keyword>